<organism evidence="1 2">
    <name type="scientific">Crassaminicella thermophila</name>
    <dbReference type="NCBI Taxonomy" id="2599308"/>
    <lineage>
        <taxon>Bacteria</taxon>
        <taxon>Bacillati</taxon>
        <taxon>Bacillota</taxon>
        <taxon>Clostridia</taxon>
        <taxon>Eubacteriales</taxon>
        <taxon>Clostridiaceae</taxon>
        <taxon>Crassaminicella</taxon>
    </lineage>
</organism>
<dbReference type="RefSeq" id="WP_148809170.1">
    <property type="nucleotide sequence ID" value="NZ_CP042243.1"/>
</dbReference>
<dbReference type="OrthoDB" id="9790372at2"/>
<dbReference type="EMBL" id="CP042243">
    <property type="protein sequence ID" value="QEK12015.1"/>
    <property type="molecule type" value="Genomic_DNA"/>
</dbReference>
<gene>
    <name evidence="1" type="ORF">FQB35_06315</name>
</gene>
<dbReference type="AlphaFoldDB" id="A0A5C0SBM5"/>
<accession>A0A5C0SBM5</accession>
<dbReference type="InterPro" id="IPR003772">
    <property type="entry name" value="YceD"/>
</dbReference>
<dbReference type="Proteomes" id="UP000324646">
    <property type="component" value="Chromosome"/>
</dbReference>
<protein>
    <submittedName>
        <fullName evidence="1">DUF177 domain-containing protein</fullName>
    </submittedName>
</protein>
<evidence type="ECO:0000313" key="1">
    <source>
        <dbReference type="EMBL" id="QEK12015.1"/>
    </source>
</evidence>
<dbReference type="Pfam" id="PF02620">
    <property type="entry name" value="YceD"/>
    <property type="match status" value="1"/>
</dbReference>
<evidence type="ECO:0000313" key="2">
    <source>
        <dbReference type="Proteomes" id="UP000324646"/>
    </source>
</evidence>
<dbReference type="KEGG" id="crs:FQB35_06315"/>
<name>A0A5C0SBM5_CRATE</name>
<keyword evidence="2" id="KW-1185">Reference proteome</keyword>
<sequence>MRVNLTELVEGQKKELDLEVEAKIENIGYFGDEIPLVAPVVFKGKIYNANGEIYIEGIVESTGEFSCYRCLEKFQKKIIGEIHEKLIYESSPQAEIEEYFIIKNNMINISEIMENVLISALPMKIVCDEQCRGLCLVCGENLNKHQCNCEKDEIDPRLAKLKDLLQ</sequence>
<dbReference type="PANTHER" id="PTHR34374:SF1">
    <property type="entry name" value="LARGE RIBOSOMAL RNA SUBUNIT ACCUMULATION PROTEIN YCED HOMOLOG 1, CHLOROPLASTIC"/>
    <property type="match status" value="1"/>
</dbReference>
<reference evidence="1 2" key="1">
    <citation type="submission" date="2019-07" db="EMBL/GenBank/DDBJ databases">
        <title>Complete genome of Crassaminicella thermophila SY095.</title>
        <authorList>
            <person name="Li X."/>
        </authorList>
    </citation>
    <scope>NUCLEOTIDE SEQUENCE [LARGE SCALE GENOMIC DNA]</scope>
    <source>
        <strain evidence="1 2">SY095</strain>
    </source>
</reference>
<dbReference type="PANTHER" id="PTHR34374">
    <property type="entry name" value="LARGE RIBOSOMAL RNA SUBUNIT ACCUMULATION PROTEIN YCED HOMOLOG 1, CHLOROPLASTIC"/>
    <property type="match status" value="1"/>
</dbReference>
<proteinExistence type="predicted"/>